<feature type="compositionally biased region" description="Basic and acidic residues" evidence="2">
    <location>
        <begin position="560"/>
        <end position="571"/>
    </location>
</feature>
<name>N1PCG2_DOTSN</name>
<evidence type="ECO:0000256" key="2">
    <source>
        <dbReference type="SAM" id="MobiDB-lite"/>
    </source>
</evidence>
<feature type="compositionally biased region" description="Polar residues" evidence="2">
    <location>
        <begin position="75"/>
        <end position="94"/>
    </location>
</feature>
<feature type="coiled-coil region" evidence="1">
    <location>
        <begin position="352"/>
        <end position="379"/>
    </location>
</feature>
<dbReference type="AlphaFoldDB" id="N1PCG2"/>
<feature type="region of interest" description="Disordered" evidence="2">
    <location>
        <begin position="506"/>
        <end position="571"/>
    </location>
</feature>
<keyword evidence="4" id="KW-1185">Reference proteome</keyword>
<feature type="compositionally biased region" description="Polar residues" evidence="2">
    <location>
        <begin position="118"/>
        <end position="128"/>
    </location>
</feature>
<feature type="compositionally biased region" description="Basic and acidic residues" evidence="2">
    <location>
        <begin position="506"/>
        <end position="528"/>
    </location>
</feature>
<keyword evidence="1" id="KW-0175">Coiled coil</keyword>
<feature type="compositionally biased region" description="Polar residues" evidence="2">
    <location>
        <begin position="530"/>
        <end position="540"/>
    </location>
</feature>
<sequence>METNDGKYAVDRHAPILSVIPQAAVSNSFVIQQSCACATSSTSSVKHPAMDPIQPGLFRELAGRPERVHLGHPFLNQQQPPSQCIQPGGSQQGDQVARLRPGATPSPITSGPARRDSASSGVPSSQHPQRGLHIPPEILDARKALGAFENVYFAAQAAERELGQKDEKWRNYCHKITQESNSWQHGYNNSQQKIEGLKQEMQDLNNLQTKTLTTLKVAHADEIAAKEKTLLGPQSERVVLQSSLTNEQTAKGALSDRIQKQKTMSDLDAQIEGLQTKVQTVNVLPAGLRMEVTRLEGELDIAVDDFARHREAAGATTDDLKARNGKLREHYTAANKIRETAEDNYGKEKVTLKACEEKRDREQKENKRLSRLLHELRESGEMDVAIINEQKTLLSQNTGKLIEKGNEVNALANLRDRLLEDAKEDAKRNIKLHEENNVAKEEKGEMAKAKWKLEEEKAALEAQLQGKNSELQAAITAKEVAEEAKCRAQCTSADFMRLDTVEQEARESKKRLIERVDASDGPSVEKQRSSHSMTPQVKQASPSSMTPPKSPTPSIDYQVESDHDARIPTGP</sequence>
<feature type="region of interest" description="Disordered" evidence="2">
    <location>
        <begin position="72"/>
        <end position="132"/>
    </location>
</feature>
<evidence type="ECO:0000256" key="1">
    <source>
        <dbReference type="SAM" id="Coils"/>
    </source>
</evidence>
<reference evidence="3 4" key="2">
    <citation type="journal article" date="2012" name="PLoS Pathog.">
        <title>Diverse lifestyles and strategies of plant pathogenesis encoded in the genomes of eighteen Dothideomycetes fungi.</title>
        <authorList>
            <person name="Ohm R.A."/>
            <person name="Feau N."/>
            <person name="Henrissat B."/>
            <person name="Schoch C.L."/>
            <person name="Horwitz B.A."/>
            <person name="Barry K.W."/>
            <person name="Condon B.J."/>
            <person name="Copeland A.C."/>
            <person name="Dhillon B."/>
            <person name="Glaser F."/>
            <person name="Hesse C.N."/>
            <person name="Kosti I."/>
            <person name="LaButti K."/>
            <person name="Lindquist E.A."/>
            <person name="Lucas S."/>
            <person name="Salamov A.A."/>
            <person name="Bradshaw R.E."/>
            <person name="Ciuffetti L."/>
            <person name="Hamelin R.C."/>
            <person name="Kema G.H.J."/>
            <person name="Lawrence C."/>
            <person name="Scott J.A."/>
            <person name="Spatafora J.W."/>
            <person name="Turgeon B.G."/>
            <person name="de Wit P.J.G.M."/>
            <person name="Zhong S."/>
            <person name="Goodwin S.B."/>
            <person name="Grigoriev I.V."/>
        </authorList>
    </citation>
    <scope>NUCLEOTIDE SEQUENCE [LARGE SCALE GENOMIC DNA]</scope>
    <source>
        <strain evidence="4">NZE10 / CBS 128990</strain>
    </source>
</reference>
<evidence type="ECO:0000313" key="3">
    <source>
        <dbReference type="EMBL" id="EME39952.1"/>
    </source>
</evidence>
<dbReference type="Proteomes" id="UP000016933">
    <property type="component" value="Unassembled WGS sequence"/>
</dbReference>
<protein>
    <submittedName>
        <fullName evidence="3">Uncharacterized protein</fullName>
    </submittedName>
</protein>
<accession>N1PCG2</accession>
<gene>
    <name evidence="3" type="ORF">DOTSEDRAFT_56289</name>
</gene>
<feature type="coiled-coil region" evidence="1">
    <location>
        <begin position="416"/>
        <end position="477"/>
    </location>
</feature>
<dbReference type="EMBL" id="KB446544">
    <property type="protein sequence ID" value="EME39952.1"/>
    <property type="molecule type" value="Genomic_DNA"/>
</dbReference>
<dbReference type="HOGENOM" id="CLU_477358_0_0_1"/>
<proteinExistence type="predicted"/>
<evidence type="ECO:0000313" key="4">
    <source>
        <dbReference type="Proteomes" id="UP000016933"/>
    </source>
</evidence>
<reference evidence="4" key="1">
    <citation type="journal article" date="2012" name="PLoS Genet.">
        <title>The genomes of the fungal plant pathogens Cladosporium fulvum and Dothistroma septosporum reveal adaptation to different hosts and lifestyles but also signatures of common ancestry.</title>
        <authorList>
            <person name="de Wit P.J.G.M."/>
            <person name="van der Burgt A."/>
            <person name="Oekmen B."/>
            <person name="Stergiopoulos I."/>
            <person name="Abd-Elsalam K.A."/>
            <person name="Aerts A.L."/>
            <person name="Bahkali A.H."/>
            <person name="Beenen H.G."/>
            <person name="Chettri P."/>
            <person name="Cox M.P."/>
            <person name="Datema E."/>
            <person name="de Vries R.P."/>
            <person name="Dhillon B."/>
            <person name="Ganley A.R."/>
            <person name="Griffiths S.A."/>
            <person name="Guo Y."/>
            <person name="Hamelin R.C."/>
            <person name="Henrissat B."/>
            <person name="Kabir M.S."/>
            <person name="Jashni M.K."/>
            <person name="Kema G."/>
            <person name="Klaubauf S."/>
            <person name="Lapidus A."/>
            <person name="Levasseur A."/>
            <person name="Lindquist E."/>
            <person name="Mehrabi R."/>
            <person name="Ohm R.A."/>
            <person name="Owen T.J."/>
            <person name="Salamov A."/>
            <person name="Schwelm A."/>
            <person name="Schijlen E."/>
            <person name="Sun H."/>
            <person name="van den Burg H.A."/>
            <person name="van Ham R.C.H.J."/>
            <person name="Zhang S."/>
            <person name="Goodwin S.B."/>
            <person name="Grigoriev I.V."/>
            <person name="Collemare J."/>
            <person name="Bradshaw R.E."/>
        </authorList>
    </citation>
    <scope>NUCLEOTIDE SEQUENCE [LARGE SCALE GENOMIC DNA]</scope>
    <source>
        <strain evidence="4">NZE10 / CBS 128990</strain>
    </source>
</reference>
<organism evidence="3 4">
    <name type="scientific">Dothistroma septosporum (strain NZE10 / CBS 128990)</name>
    <name type="common">Red band needle blight fungus</name>
    <name type="synonym">Mycosphaerella pini</name>
    <dbReference type="NCBI Taxonomy" id="675120"/>
    <lineage>
        <taxon>Eukaryota</taxon>
        <taxon>Fungi</taxon>
        <taxon>Dikarya</taxon>
        <taxon>Ascomycota</taxon>
        <taxon>Pezizomycotina</taxon>
        <taxon>Dothideomycetes</taxon>
        <taxon>Dothideomycetidae</taxon>
        <taxon>Mycosphaerellales</taxon>
        <taxon>Mycosphaerellaceae</taxon>
        <taxon>Dothistroma</taxon>
    </lineage>
</organism>